<organism evidence="6 7">
    <name type="scientific">Pontibacillus salicampi</name>
    <dbReference type="NCBI Taxonomy" id="1449801"/>
    <lineage>
        <taxon>Bacteria</taxon>
        <taxon>Bacillati</taxon>
        <taxon>Bacillota</taxon>
        <taxon>Bacilli</taxon>
        <taxon>Bacillales</taxon>
        <taxon>Bacillaceae</taxon>
        <taxon>Pontibacillus</taxon>
    </lineage>
</organism>
<keyword evidence="3" id="KW-0285">Flavoprotein</keyword>
<proteinExistence type="inferred from homology"/>
<evidence type="ECO:0000256" key="1">
    <source>
        <dbReference type="ARBA" id="ARBA00001974"/>
    </source>
</evidence>
<gene>
    <name evidence="6" type="ORF">ACFFGV_09425</name>
</gene>
<dbReference type="SUPFAM" id="SSF51905">
    <property type="entry name" value="FAD/NAD(P)-binding domain"/>
    <property type="match status" value="1"/>
</dbReference>
<comment type="cofactor">
    <cofactor evidence="1">
        <name>FAD</name>
        <dbReference type="ChEBI" id="CHEBI:57692"/>
    </cofactor>
</comment>
<dbReference type="Gene3D" id="3.30.9.10">
    <property type="entry name" value="D-Amino Acid Oxidase, subunit A, domain 2"/>
    <property type="match status" value="1"/>
</dbReference>
<keyword evidence="7" id="KW-1185">Reference proteome</keyword>
<dbReference type="SUPFAM" id="SSF54373">
    <property type="entry name" value="FAD-linked reductases, C-terminal domain"/>
    <property type="match status" value="1"/>
</dbReference>
<comment type="caution">
    <text evidence="6">The sequence shown here is derived from an EMBL/GenBank/DDBJ whole genome shotgun (WGS) entry which is preliminary data.</text>
</comment>
<dbReference type="Proteomes" id="UP001589836">
    <property type="component" value="Unassembled WGS sequence"/>
</dbReference>
<evidence type="ECO:0000259" key="5">
    <source>
        <dbReference type="Pfam" id="PF01266"/>
    </source>
</evidence>
<reference evidence="6 7" key="1">
    <citation type="submission" date="2024-09" db="EMBL/GenBank/DDBJ databases">
        <authorList>
            <person name="Sun Q."/>
            <person name="Mori K."/>
        </authorList>
    </citation>
    <scope>NUCLEOTIDE SEQUENCE [LARGE SCALE GENOMIC DNA]</scope>
    <source>
        <strain evidence="6 7">NCAIM B.02529</strain>
    </source>
</reference>
<dbReference type="EMBL" id="JBHLTP010000007">
    <property type="protein sequence ID" value="MFC0523785.1"/>
    <property type="molecule type" value="Genomic_DNA"/>
</dbReference>
<dbReference type="InterPro" id="IPR036188">
    <property type="entry name" value="FAD/NAD-bd_sf"/>
</dbReference>
<dbReference type="PANTHER" id="PTHR13847">
    <property type="entry name" value="SARCOSINE DEHYDROGENASE-RELATED"/>
    <property type="match status" value="1"/>
</dbReference>
<protein>
    <submittedName>
        <fullName evidence="6">NAD(P)/FAD-dependent oxidoreductase</fullName>
        <ecNumber evidence="6">1.-.-.-</ecNumber>
    </submittedName>
</protein>
<evidence type="ECO:0000313" key="6">
    <source>
        <dbReference type="EMBL" id="MFC0523785.1"/>
    </source>
</evidence>
<dbReference type="Pfam" id="PF01266">
    <property type="entry name" value="DAO"/>
    <property type="match status" value="1"/>
</dbReference>
<keyword evidence="4 6" id="KW-0560">Oxidoreductase</keyword>
<dbReference type="Gene3D" id="3.50.50.60">
    <property type="entry name" value="FAD/NAD(P)-binding domain"/>
    <property type="match status" value="1"/>
</dbReference>
<comment type="similarity">
    <text evidence="2">Belongs to the DadA oxidoreductase family.</text>
</comment>
<evidence type="ECO:0000256" key="3">
    <source>
        <dbReference type="ARBA" id="ARBA00022630"/>
    </source>
</evidence>
<accession>A0ABV6LN13</accession>
<evidence type="ECO:0000313" key="7">
    <source>
        <dbReference type="Proteomes" id="UP001589836"/>
    </source>
</evidence>
<feature type="domain" description="FAD dependent oxidoreductase" evidence="5">
    <location>
        <begin position="4"/>
        <end position="351"/>
    </location>
</feature>
<name>A0ABV6LN13_9BACI</name>
<dbReference type="RefSeq" id="WP_377347044.1">
    <property type="nucleotide sequence ID" value="NZ_JBHLTP010000007.1"/>
</dbReference>
<dbReference type="EC" id="1.-.-.-" evidence="6"/>
<dbReference type="PANTHER" id="PTHR13847:SF286">
    <property type="entry name" value="D-AMINO ACID DEHYDROGENASE"/>
    <property type="match status" value="1"/>
</dbReference>
<dbReference type="InterPro" id="IPR006076">
    <property type="entry name" value="FAD-dep_OxRdtase"/>
</dbReference>
<evidence type="ECO:0000256" key="2">
    <source>
        <dbReference type="ARBA" id="ARBA00009410"/>
    </source>
</evidence>
<sequence>MQSYIVIGAGVLGASTAYHLQKSGANVTIIDRMEPGQATEAAAGIICPWLSQRRNKKWYQLVKGGARYYPELIQQLESDGLKETGYHQVGAISLHTDDHKLDQMVERAKKRREDAPEIGEITKLSKEETKSYFPLLSDEYAGVHVTGGARVNGGALRKALIEGAVKHGATFMEGDASLAFEGTSITGAYVNGFKQKADKVIVTAGAWAKELLAPLGVHFQVSFQKAQITHLELNDADTAQWPVIIPPTNKYLLTFGGGKIVVGATHEDEAGLDYRVTAGGIYDILDKVLAIAPGLKDATYKETKVGFRPFTPGFLPVFGSLPGFENIYVANGLGSSGLTSGPYIGRELAKLALGEETELNPEQYHLQEAIE</sequence>
<dbReference type="GO" id="GO:0016491">
    <property type="term" value="F:oxidoreductase activity"/>
    <property type="evidence" value="ECO:0007669"/>
    <property type="project" value="UniProtKB-KW"/>
</dbReference>
<evidence type="ECO:0000256" key="4">
    <source>
        <dbReference type="ARBA" id="ARBA00023002"/>
    </source>
</evidence>